<dbReference type="Proteomes" id="UP000095280">
    <property type="component" value="Unplaced"/>
</dbReference>
<accession>A0A1I8JH65</accession>
<evidence type="ECO:0000313" key="2">
    <source>
        <dbReference type="WBParaSite" id="maker-uti_cns_0047525-snap-gene-0.3-mRNA-1"/>
    </source>
</evidence>
<evidence type="ECO:0000313" key="1">
    <source>
        <dbReference type="Proteomes" id="UP000095280"/>
    </source>
</evidence>
<dbReference type="WBParaSite" id="maker-uti_cns_0047525-snap-gene-0.3-mRNA-1">
    <property type="protein sequence ID" value="maker-uti_cns_0047525-snap-gene-0.3-mRNA-1"/>
    <property type="gene ID" value="maker-uti_cns_0047525-snap-gene-0.3"/>
</dbReference>
<dbReference type="AlphaFoldDB" id="A0A1I8JH65"/>
<name>A0A1I8JH65_9PLAT</name>
<organism evidence="1 2">
    <name type="scientific">Macrostomum lignano</name>
    <dbReference type="NCBI Taxonomy" id="282301"/>
    <lineage>
        <taxon>Eukaryota</taxon>
        <taxon>Metazoa</taxon>
        <taxon>Spiralia</taxon>
        <taxon>Lophotrochozoa</taxon>
        <taxon>Platyhelminthes</taxon>
        <taxon>Rhabditophora</taxon>
        <taxon>Macrostomorpha</taxon>
        <taxon>Macrostomida</taxon>
        <taxon>Macrostomidae</taxon>
        <taxon>Macrostomum</taxon>
    </lineage>
</organism>
<keyword evidence="1" id="KW-1185">Reference proteome</keyword>
<sequence length="60" mass="6661">MLFTITDFVAFKEAMLDYKRAATGEAVDVSMDLVVVPLTPRDAEMTSPSASLSLARYRFN</sequence>
<protein>
    <submittedName>
        <fullName evidence="2">ARF-like 2-binding protein</fullName>
    </submittedName>
</protein>
<proteinExistence type="predicted"/>
<reference evidence="2" key="1">
    <citation type="submission" date="2016-11" db="UniProtKB">
        <authorList>
            <consortium name="WormBaseParasite"/>
        </authorList>
    </citation>
    <scope>IDENTIFICATION</scope>
</reference>